<accession>A0ABV1E3D6</accession>
<gene>
    <name evidence="1" type="ORF">WMO26_06970</name>
</gene>
<comment type="caution">
    <text evidence="1">The sequence shown here is derived from an EMBL/GenBank/DDBJ whole genome shotgun (WGS) entry which is preliminary data.</text>
</comment>
<protein>
    <submittedName>
        <fullName evidence="1">Uncharacterized protein</fullName>
    </submittedName>
</protein>
<organism evidence="1 2">
    <name type="scientific">Solibaculum intestinale</name>
    <dbReference type="NCBI Taxonomy" id="3133165"/>
    <lineage>
        <taxon>Bacteria</taxon>
        <taxon>Bacillati</taxon>
        <taxon>Bacillota</taxon>
        <taxon>Clostridia</taxon>
        <taxon>Eubacteriales</taxon>
        <taxon>Oscillospiraceae</taxon>
        <taxon>Solibaculum</taxon>
    </lineage>
</organism>
<keyword evidence="2" id="KW-1185">Reference proteome</keyword>
<reference evidence="1 2" key="1">
    <citation type="submission" date="2024-03" db="EMBL/GenBank/DDBJ databases">
        <title>Human intestinal bacterial collection.</title>
        <authorList>
            <person name="Pauvert C."/>
            <person name="Hitch T.C.A."/>
            <person name="Clavel T."/>
        </authorList>
    </citation>
    <scope>NUCLEOTIDE SEQUENCE [LARGE SCALE GENOMIC DNA]</scope>
    <source>
        <strain evidence="1 2">CLA-JM-H44</strain>
    </source>
</reference>
<evidence type="ECO:0000313" key="1">
    <source>
        <dbReference type="EMBL" id="MEQ2440563.1"/>
    </source>
</evidence>
<dbReference type="RefSeq" id="WP_349219206.1">
    <property type="nucleotide sequence ID" value="NZ_JBBMFD010000009.1"/>
</dbReference>
<sequence length="153" mass="17252">MKGKMYSPDRNITDLVSKTYSNSQLLTITQLDVTMDELNKQYPIECLRKVGNACRVSYLGNDSVAVIFFDSNENKILGRVYNLNLTKADFNELAIGQSLESVQKIDPHGEYLFLYTGSNDAPKISTHYTKDGYCITVEYSEENTILSISTNLI</sequence>
<evidence type="ECO:0000313" key="2">
    <source>
        <dbReference type="Proteomes" id="UP001489509"/>
    </source>
</evidence>
<dbReference type="EMBL" id="JBBMFD010000009">
    <property type="protein sequence ID" value="MEQ2440563.1"/>
    <property type="molecule type" value="Genomic_DNA"/>
</dbReference>
<dbReference type="Proteomes" id="UP001489509">
    <property type="component" value="Unassembled WGS sequence"/>
</dbReference>
<proteinExistence type="predicted"/>
<name>A0ABV1E3D6_9FIRM</name>